<dbReference type="Proteomes" id="UP001199525">
    <property type="component" value="Unassembled WGS sequence"/>
</dbReference>
<evidence type="ECO:0000313" key="3">
    <source>
        <dbReference type="Proteomes" id="UP001199525"/>
    </source>
</evidence>
<evidence type="ECO:0000256" key="1">
    <source>
        <dbReference type="SAM" id="Phobius"/>
    </source>
</evidence>
<reference evidence="2 3" key="1">
    <citation type="journal article" date="2021" name="Microorganisms">
        <title>Genome Evolution of Filamentous Cyanobacterium Nostoc Species: From Facultative Symbiosis to Free Living.</title>
        <authorList>
            <person name="Huo D."/>
            <person name="Li H."/>
            <person name="Cai F."/>
            <person name="Guo X."/>
            <person name="Qiao Z."/>
            <person name="Wang W."/>
            <person name="Yu G."/>
            <person name="Li R."/>
        </authorList>
    </citation>
    <scope>NUCLEOTIDE SEQUENCE [LARGE SCALE GENOMIC DNA]</scope>
    <source>
        <strain evidence="2 3">CHAB 5714</strain>
    </source>
</reference>
<name>A0ABS8I1L7_9NOSO</name>
<comment type="caution">
    <text evidence="2">The sequence shown here is derived from an EMBL/GenBank/DDBJ whole genome shotgun (WGS) entry which is preliminary data.</text>
</comment>
<accession>A0ABS8I1L7</accession>
<organism evidence="2 3">
    <name type="scientific">Nostoc favosum CHAB5714</name>
    <dbReference type="NCBI Taxonomy" id="2780399"/>
    <lineage>
        <taxon>Bacteria</taxon>
        <taxon>Bacillati</taxon>
        <taxon>Cyanobacteriota</taxon>
        <taxon>Cyanophyceae</taxon>
        <taxon>Nostocales</taxon>
        <taxon>Nostocaceae</taxon>
        <taxon>Nostoc</taxon>
        <taxon>Nostoc favosum</taxon>
    </lineage>
</organism>
<feature type="transmembrane region" description="Helical" evidence="1">
    <location>
        <begin position="24"/>
        <end position="45"/>
    </location>
</feature>
<gene>
    <name evidence="2" type="ORF">LC586_01650</name>
</gene>
<dbReference type="RefSeq" id="WP_229482651.1">
    <property type="nucleotide sequence ID" value="NZ_JAIVFQ010000002.1"/>
</dbReference>
<evidence type="ECO:0000313" key="2">
    <source>
        <dbReference type="EMBL" id="MCC5597977.1"/>
    </source>
</evidence>
<proteinExistence type="predicted"/>
<dbReference type="EMBL" id="JAIVFQ010000002">
    <property type="protein sequence ID" value="MCC5597977.1"/>
    <property type="molecule type" value="Genomic_DNA"/>
</dbReference>
<keyword evidence="1" id="KW-0472">Membrane</keyword>
<keyword evidence="1" id="KW-1133">Transmembrane helix</keyword>
<protein>
    <submittedName>
        <fullName evidence="2">Uncharacterized protein</fullName>
    </submittedName>
</protein>
<sequence length="148" mass="16805">MTTTQSTIAASTNSPVITVTLESVGVFTGILVSVSVLGTLAVKLVNNLNNISSSITQIKEDLKEHADNAEKIRDLEHRLDLHVQDYINRKDTVTLLIAQVTQTVEHRTNRLYTSMKDIENFLQMQGTFKIREFQDLRKMEEEDPFNKL</sequence>
<keyword evidence="3" id="KW-1185">Reference proteome</keyword>
<keyword evidence="1" id="KW-0812">Transmembrane</keyword>